<dbReference type="InterPro" id="IPR006566">
    <property type="entry name" value="FBD"/>
</dbReference>
<dbReference type="Pfam" id="PF08387">
    <property type="entry name" value="FBD"/>
    <property type="match status" value="1"/>
</dbReference>
<dbReference type="CDD" id="cd22160">
    <property type="entry name" value="F-box_AtFBL13-like"/>
    <property type="match status" value="1"/>
</dbReference>
<evidence type="ECO:0000313" key="4">
    <source>
        <dbReference type="Proteomes" id="UP000002051"/>
    </source>
</evidence>
<evidence type="ECO:0000313" key="2">
    <source>
        <dbReference type="EMBL" id="AES69285.1"/>
    </source>
</evidence>
<dbReference type="Proteomes" id="UP000002051">
    <property type="component" value="Chromosome 3"/>
</dbReference>
<evidence type="ECO:0000313" key="3">
    <source>
        <dbReference type="EnsemblPlants" id="AES69285"/>
    </source>
</evidence>
<dbReference type="SMART" id="SM00579">
    <property type="entry name" value="FBD"/>
    <property type="match status" value="1"/>
</dbReference>
<accession>G7J1R3</accession>
<reference evidence="2 4" key="2">
    <citation type="journal article" date="2014" name="BMC Genomics">
        <title>An improved genome release (version Mt4.0) for the model legume Medicago truncatula.</title>
        <authorList>
            <person name="Tang H."/>
            <person name="Krishnakumar V."/>
            <person name="Bidwell S."/>
            <person name="Rosen B."/>
            <person name="Chan A."/>
            <person name="Zhou S."/>
            <person name="Gentzbittel L."/>
            <person name="Childs K.L."/>
            <person name="Yandell M."/>
            <person name="Gundlach H."/>
            <person name="Mayer K.F."/>
            <person name="Schwartz D.C."/>
            <person name="Town C.D."/>
        </authorList>
    </citation>
    <scope>GENOME REANNOTATION</scope>
    <source>
        <strain evidence="3 4">cv. Jemalong A17</strain>
    </source>
</reference>
<evidence type="ECO:0000259" key="1">
    <source>
        <dbReference type="PROSITE" id="PS50181"/>
    </source>
</evidence>
<dbReference type="EMBL" id="CM001219">
    <property type="protein sequence ID" value="AES69285.1"/>
    <property type="molecule type" value="Genomic_DNA"/>
</dbReference>
<organism evidence="2 4">
    <name type="scientific">Medicago truncatula</name>
    <name type="common">Barrel medic</name>
    <name type="synonym">Medicago tribuloides</name>
    <dbReference type="NCBI Taxonomy" id="3880"/>
    <lineage>
        <taxon>Eukaryota</taxon>
        <taxon>Viridiplantae</taxon>
        <taxon>Streptophyta</taxon>
        <taxon>Embryophyta</taxon>
        <taxon>Tracheophyta</taxon>
        <taxon>Spermatophyta</taxon>
        <taxon>Magnoliopsida</taxon>
        <taxon>eudicotyledons</taxon>
        <taxon>Gunneridae</taxon>
        <taxon>Pentapetalae</taxon>
        <taxon>rosids</taxon>
        <taxon>fabids</taxon>
        <taxon>Fabales</taxon>
        <taxon>Fabaceae</taxon>
        <taxon>Papilionoideae</taxon>
        <taxon>50 kb inversion clade</taxon>
        <taxon>NPAAA clade</taxon>
        <taxon>Hologalegina</taxon>
        <taxon>IRL clade</taxon>
        <taxon>Trifolieae</taxon>
        <taxon>Medicago</taxon>
    </lineage>
</organism>
<reference evidence="2 4" key="1">
    <citation type="journal article" date="2011" name="Nature">
        <title>The Medicago genome provides insight into the evolution of rhizobial symbioses.</title>
        <authorList>
            <person name="Young N.D."/>
            <person name="Debelle F."/>
            <person name="Oldroyd G.E."/>
            <person name="Geurts R."/>
            <person name="Cannon S.B."/>
            <person name="Udvardi M.K."/>
            <person name="Benedito V.A."/>
            <person name="Mayer K.F."/>
            <person name="Gouzy J."/>
            <person name="Schoof H."/>
            <person name="Van de Peer Y."/>
            <person name="Proost S."/>
            <person name="Cook D.R."/>
            <person name="Meyers B.C."/>
            <person name="Spannagl M."/>
            <person name="Cheung F."/>
            <person name="De Mita S."/>
            <person name="Krishnakumar V."/>
            <person name="Gundlach H."/>
            <person name="Zhou S."/>
            <person name="Mudge J."/>
            <person name="Bharti A.K."/>
            <person name="Murray J.D."/>
            <person name="Naoumkina M.A."/>
            <person name="Rosen B."/>
            <person name="Silverstein K.A."/>
            <person name="Tang H."/>
            <person name="Rombauts S."/>
            <person name="Zhao P.X."/>
            <person name="Zhou P."/>
            <person name="Barbe V."/>
            <person name="Bardou P."/>
            <person name="Bechner M."/>
            <person name="Bellec A."/>
            <person name="Berger A."/>
            <person name="Berges H."/>
            <person name="Bidwell S."/>
            <person name="Bisseling T."/>
            <person name="Choisne N."/>
            <person name="Couloux A."/>
            <person name="Denny R."/>
            <person name="Deshpande S."/>
            <person name="Dai X."/>
            <person name="Doyle J.J."/>
            <person name="Dudez A.M."/>
            <person name="Farmer A.D."/>
            <person name="Fouteau S."/>
            <person name="Franken C."/>
            <person name="Gibelin C."/>
            <person name="Gish J."/>
            <person name="Goldstein S."/>
            <person name="Gonzalez A.J."/>
            <person name="Green P.J."/>
            <person name="Hallab A."/>
            <person name="Hartog M."/>
            <person name="Hua A."/>
            <person name="Humphray S.J."/>
            <person name="Jeong D.H."/>
            <person name="Jing Y."/>
            <person name="Jocker A."/>
            <person name="Kenton S.M."/>
            <person name="Kim D.J."/>
            <person name="Klee K."/>
            <person name="Lai H."/>
            <person name="Lang C."/>
            <person name="Lin S."/>
            <person name="Macmil S.L."/>
            <person name="Magdelenat G."/>
            <person name="Matthews L."/>
            <person name="McCorrison J."/>
            <person name="Monaghan E.L."/>
            <person name="Mun J.H."/>
            <person name="Najar F.Z."/>
            <person name="Nicholson C."/>
            <person name="Noirot C."/>
            <person name="O'Bleness M."/>
            <person name="Paule C.R."/>
            <person name="Poulain J."/>
            <person name="Prion F."/>
            <person name="Qin B."/>
            <person name="Qu C."/>
            <person name="Retzel E.F."/>
            <person name="Riddle C."/>
            <person name="Sallet E."/>
            <person name="Samain S."/>
            <person name="Samson N."/>
            <person name="Sanders I."/>
            <person name="Saurat O."/>
            <person name="Scarpelli C."/>
            <person name="Schiex T."/>
            <person name="Segurens B."/>
            <person name="Severin A.J."/>
            <person name="Sherrier D.J."/>
            <person name="Shi R."/>
            <person name="Sims S."/>
            <person name="Singer S.R."/>
            <person name="Sinharoy S."/>
            <person name="Sterck L."/>
            <person name="Viollet A."/>
            <person name="Wang B.B."/>
            <person name="Wang K."/>
            <person name="Wang M."/>
            <person name="Wang X."/>
            <person name="Warfsmann J."/>
            <person name="Weissenbach J."/>
            <person name="White D.D."/>
            <person name="White J.D."/>
            <person name="Wiley G.B."/>
            <person name="Wincker P."/>
            <person name="Xing Y."/>
            <person name="Yang L."/>
            <person name="Yao Z."/>
            <person name="Ying F."/>
            <person name="Zhai J."/>
            <person name="Zhou L."/>
            <person name="Zuber A."/>
            <person name="Denarie J."/>
            <person name="Dixon R.A."/>
            <person name="May G.D."/>
            <person name="Schwartz D.C."/>
            <person name="Rogers J."/>
            <person name="Quetier F."/>
            <person name="Town C.D."/>
            <person name="Roe B.A."/>
        </authorList>
    </citation>
    <scope>NUCLEOTIDE SEQUENCE [LARGE SCALE GENOMIC DNA]</scope>
    <source>
        <strain evidence="2">A17</strain>
        <strain evidence="3 4">cv. Jemalong A17</strain>
    </source>
</reference>
<dbReference type="PANTHER" id="PTHR31900:SF34">
    <property type="entry name" value="EMB|CAB62440.1-RELATED"/>
    <property type="match status" value="1"/>
</dbReference>
<dbReference type="PROSITE" id="PS50181">
    <property type="entry name" value="FBOX"/>
    <property type="match status" value="1"/>
</dbReference>
<proteinExistence type="predicted"/>
<dbReference type="STRING" id="3880.G7J1R3"/>
<dbReference type="EnsemblPlants" id="AES69285">
    <property type="protein sequence ID" value="AES69285"/>
    <property type="gene ID" value="MTR_3g026920"/>
</dbReference>
<dbReference type="InterPro" id="IPR053781">
    <property type="entry name" value="F-box_AtFBL13-like"/>
</dbReference>
<dbReference type="SUPFAM" id="SSF81383">
    <property type="entry name" value="F-box domain"/>
    <property type="match status" value="1"/>
</dbReference>
<keyword evidence="4" id="KW-1185">Reference proteome</keyword>
<reference evidence="3" key="3">
    <citation type="submission" date="2015-04" db="UniProtKB">
        <authorList>
            <consortium name="EnsemblPlants"/>
        </authorList>
    </citation>
    <scope>IDENTIFICATION</scope>
    <source>
        <strain evidence="3">cv. Jemalong A17</strain>
    </source>
</reference>
<dbReference type="PANTHER" id="PTHR31900">
    <property type="entry name" value="F-BOX/RNI SUPERFAMILY PROTEIN-RELATED"/>
    <property type="match status" value="1"/>
</dbReference>
<dbReference type="OMA" id="MTILSEC"/>
<dbReference type="HOGENOM" id="CLU_010721_1_0_1"/>
<protein>
    <submittedName>
        <fullName evidence="2">F-box/RNI/FBD-like domain protein</fullName>
    </submittedName>
</protein>
<dbReference type="InterPro" id="IPR050232">
    <property type="entry name" value="FBL13/AtMIF1-like"/>
</dbReference>
<dbReference type="AlphaFoldDB" id="G7J1R3"/>
<dbReference type="InterPro" id="IPR001810">
    <property type="entry name" value="F-box_dom"/>
</dbReference>
<gene>
    <name evidence="2" type="ordered locus">MTR_3g026920</name>
</gene>
<dbReference type="Pfam" id="PF00646">
    <property type="entry name" value="F-box"/>
    <property type="match status" value="1"/>
</dbReference>
<sequence>MQRQKRRRRSSKASLTVADKMSRLPDNVLHYILSLVSTKEAVATSILSKRWNNLWLSLPNIDFNNIKIDNIESNSRFNDSVYSVLVSRDTAIGGSHFINRFCLDVQFCNPHLEYKRSYPNVVKWINLVVQRRLKYLRLNLRLSYDDDDLHLDVDDYDNSYLPKLPITIFTCRTLVSLDLHRFSVKAIKFATKRDFILLLFGCPVLEDLKLFRIYLRRGDDSVAIQHFKTLSSCLPKLIRADITQRVCYRFLLKALSTSNSLRLDTFKLYRSVYQVGQPQPPYDDIPIFQNLTNLELCNRWRLVVQVLHHCPKLQNLKLYTGSYAAKRNEDDQENWVEPEFVPQCLLSHLRTCTLQFFVIRRKRMIAKYILKNANFLQCMTILSECEKSILSEFPKASATCQLLVNANI</sequence>
<dbReference type="PaxDb" id="3880-AES69285"/>
<dbReference type="SMART" id="SM00256">
    <property type="entry name" value="FBOX"/>
    <property type="match status" value="1"/>
</dbReference>
<name>G7J1R3_MEDTR</name>
<dbReference type="InterPro" id="IPR036047">
    <property type="entry name" value="F-box-like_dom_sf"/>
</dbReference>
<feature type="domain" description="F-box" evidence="1">
    <location>
        <begin position="18"/>
        <end position="66"/>
    </location>
</feature>